<dbReference type="GeneID" id="54465747"/>
<evidence type="ECO:0000313" key="3">
    <source>
        <dbReference type="RefSeq" id="XP_033582560.1"/>
    </source>
</evidence>
<proteinExistence type="predicted"/>
<evidence type="ECO:0000313" key="2">
    <source>
        <dbReference type="Proteomes" id="UP000504636"/>
    </source>
</evidence>
<reference evidence="3" key="3">
    <citation type="submission" date="2025-04" db="UniProtKB">
        <authorList>
            <consortium name="RefSeq"/>
        </authorList>
    </citation>
    <scope>IDENTIFICATION</scope>
    <source>
        <strain evidence="3">CBS 304.34</strain>
    </source>
</reference>
<sequence length="208" mass="22836">MRRAEIAEPNYRDTDPGPPFAQDFWDPLWLSPVLKAPEISIPGNAPAVVSGRDRAIKRIVRTEGSPSATTHCNQFYLSGSDHRRCSTFSRFRPSPSAHEHAKPAAVLTPSTSSYPTLHYQTIVPPLPRHHGSRDRLAPHTTRLRGSSRRWDHFIGLMRQVIEALRCGGYTDIHSVDFGTARVVPVATKKMGAGQGITAGIDVAAAILN</sequence>
<gene>
    <name evidence="1 3" type="ORF">BDZ99DRAFT_514259</name>
</gene>
<name>A0A6A6Z3C0_9PEZI</name>
<organism evidence="1">
    <name type="scientific">Mytilinidion resinicola</name>
    <dbReference type="NCBI Taxonomy" id="574789"/>
    <lineage>
        <taxon>Eukaryota</taxon>
        <taxon>Fungi</taxon>
        <taxon>Dikarya</taxon>
        <taxon>Ascomycota</taxon>
        <taxon>Pezizomycotina</taxon>
        <taxon>Dothideomycetes</taxon>
        <taxon>Pleosporomycetidae</taxon>
        <taxon>Mytilinidiales</taxon>
        <taxon>Mytilinidiaceae</taxon>
        <taxon>Mytilinidion</taxon>
    </lineage>
</organism>
<dbReference type="AlphaFoldDB" id="A0A6A6Z3C0"/>
<reference evidence="3" key="2">
    <citation type="submission" date="2020-04" db="EMBL/GenBank/DDBJ databases">
        <authorList>
            <consortium name="NCBI Genome Project"/>
        </authorList>
    </citation>
    <scope>NUCLEOTIDE SEQUENCE</scope>
    <source>
        <strain evidence="3">CBS 304.34</strain>
    </source>
</reference>
<protein>
    <submittedName>
        <fullName evidence="1 3">Uncharacterized protein</fullName>
    </submittedName>
</protein>
<accession>A0A6A6Z3C0</accession>
<dbReference type="RefSeq" id="XP_033582560.1">
    <property type="nucleotide sequence ID" value="XM_033724854.1"/>
</dbReference>
<keyword evidence="2" id="KW-1185">Reference proteome</keyword>
<dbReference type="Proteomes" id="UP000504636">
    <property type="component" value="Unplaced"/>
</dbReference>
<reference evidence="1 3" key="1">
    <citation type="journal article" date="2020" name="Stud. Mycol.">
        <title>101 Dothideomycetes genomes: a test case for predicting lifestyles and emergence of pathogens.</title>
        <authorList>
            <person name="Haridas S."/>
            <person name="Albert R."/>
            <person name="Binder M."/>
            <person name="Bloem J."/>
            <person name="Labutti K."/>
            <person name="Salamov A."/>
            <person name="Andreopoulos B."/>
            <person name="Baker S."/>
            <person name="Barry K."/>
            <person name="Bills G."/>
            <person name="Bluhm B."/>
            <person name="Cannon C."/>
            <person name="Castanera R."/>
            <person name="Culley D."/>
            <person name="Daum C."/>
            <person name="Ezra D."/>
            <person name="Gonzalez J."/>
            <person name="Henrissat B."/>
            <person name="Kuo A."/>
            <person name="Liang C."/>
            <person name="Lipzen A."/>
            <person name="Lutzoni F."/>
            <person name="Magnuson J."/>
            <person name="Mondo S."/>
            <person name="Nolan M."/>
            <person name="Ohm R."/>
            <person name="Pangilinan J."/>
            <person name="Park H.-J."/>
            <person name="Ramirez L."/>
            <person name="Alfaro M."/>
            <person name="Sun H."/>
            <person name="Tritt A."/>
            <person name="Yoshinaga Y."/>
            <person name="Zwiers L.-H."/>
            <person name="Turgeon B."/>
            <person name="Goodwin S."/>
            <person name="Spatafora J."/>
            <person name="Crous P."/>
            <person name="Grigoriev I."/>
        </authorList>
    </citation>
    <scope>NUCLEOTIDE SEQUENCE</scope>
    <source>
        <strain evidence="1 3">CBS 304.34</strain>
    </source>
</reference>
<evidence type="ECO:0000313" key="1">
    <source>
        <dbReference type="EMBL" id="KAF2815596.1"/>
    </source>
</evidence>
<dbReference type="EMBL" id="MU003693">
    <property type="protein sequence ID" value="KAF2815596.1"/>
    <property type="molecule type" value="Genomic_DNA"/>
</dbReference>